<feature type="domain" description="DUF7662" evidence="1">
    <location>
        <begin position="17"/>
        <end position="83"/>
    </location>
</feature>
<gene>
    <name evidence="2" type="ORF">CF394_15315</name>
</gene>
<dbReference type="Pfam" id="PF24698">
    <property type="entry name" value="DUF7662"/>
    <property type="match status" value="1"/>
</dbReference>
<dbReference type="AlphaFoldDB" id="A0A264VZD0"/>
<comment type="caution">
    <text evidence="2">The sequence shown here is derived from an EMBL/GenBank/DDBJ whole genome shotgun (WGS) entry which is preliminary data.</text>
</comment>
<reference evidence="2 3" key="1">
    <citation type="submission" date="2017-07" db="EMBL/GenBank/DDBJ databases">
        <title>Tetzosporium hominis gen.nov. sp.nov.</title>
        <authorList>
            <person name="Tetz G."/>
            <person name="Tetz V."/>
        </authorList>
    </citation>
    <scope>NUCLEOTIDE SEQUENCE [LARGE SCALE GENOMIC DNA]</scope>
    <source>
        <strain evidence="2 3">VT-49</strain>
    </source>
</reference>
<proteinExistence type="predicted"/>
<keyword evidence="3" id="KW-1185">Reference proteome</keyword>
<accession>A0A264VZD0</accession>
<evidence type="ECO:0000313" key="3">
    <source>
        <dbReference type="Proteomes" id="UP000217065"/>
    </source>
</evidence>
<dbReference type="RefSeq" id="WP_094944815.1">
    <property type="nucleotide sequence ID" value="NZ_NOKQ01000373.1"/>
</dbReference>
<name>A0A264VZD0_9BACL</name>
<organism evidence="2 3">
    <name type="scientific">Tetzosporium hominis</name>
    <dbReference type="NCBI Taxonomy" id="2020506"/>
    <lineage>
        <taxon>Bacteria</taxon>
        <taxon>Bacillati</taxon>
        <taxon>Bacillota</taxon>
        <taxon>Bacilli</taxon>
        <taxon>Bacillales</taxon>
        <taxon>Caryophanaceae</taxon>
        <taxon>Tetzosporium</taxon>
    </lineage>
</organism>
<evidence type="ECO:0000313" key="2">
    <source>
        <dbReference type="EMBL" id="OZS76698.1"/>
    </source>
</evidence>
<protein>
    <recommendedName>
        <fullName evidence="1">DUF7662 domain-containing protein</fullName>
    </recommendedName>
</protein>
<dbReference type="Proteomes" id="UP000217065">
    <property type="component" value="Unassembled WGS sequence"/>
</dbReference>
<evidence type="ECO:0000259" key="1">
    <source>
        <dbReference type="Pfam" id="PF24698"/>
    </source>
</evidence>
<dbReference type="EMBL" id="NOKQ01000373">
    <property type="protein sequence ID" value="OZS76698.1"/>
    <property type="molecule type" value="Genomic_DNA"/>
</dbReference>
<sequence>MESSKYEPISDELKKVKKAGSLRVTFSFQQIEDILGQSLPMSARKYRPWWANNYSQKSRHCQAWLSQNWETESIDFHQERVTFVCVQ</sequence>
<dbReference type="OrthoDB" id="1551455at2"/>
<dbReference type="InterPro" id="IPR056079">
    <property type="entry name" value="DUF7662"/>
</dbReference>